<keyword evidence="2" id="KW-1133">Transmembrane helix</keyword>
<evidence type="ECO:0000256" key="2">
    <source>
        <dbReference type="SAM" id="Phobius"/>
    </source>
</evidence>
<name>A0A7Y0L7I1_9FIRM</name>
<organism evidence="4 5">
    <name type="scientific">Sulfobacillus harzensis</name>
    <dbReference type="NCBI Taxonomy" id="2729629"/>
    <lineage>
        <taxon>Bacteria</taxon>
        <taxon>Bacillati</taxon>
        <taxon>Bacillota</taxon>
        <taxon>Clostridia</taxon>
        <taxon>Eubacteriales</taxon>
        <taxon>Clostridiales Family XVII. Incertae Sedis</taxon>
        <taxon>Sulfobacillus</taxon>
    </lineage>
</organism>
<evidence type="ECO:0000256" key="3">
    <source>
        <dbReference type="SAM" id="SignalP"/>
    </source>
</evidence>
<feature type="transmembrane region" description="Helical" evidence="2">
    <location>
        <begin position="361"/>
        <end position="382"/>
    </location>
</feature>
<gene>
    <name evidence="4" type="ORF">HIJ39_17660</name>
</gene>
<keyword evidence="2" id="KW-0812">Transmembrane</keyword>
<dbReference type="AlphaFoldDB" id="A0A7Y0L7I1"/>
<proteinExistence type="predicted"/>
<comment type="caution">
    <text evidence="4">The sequence shown here is derived from an EMBL/GenBank/DDBJ whole genome shotgun (WGS) entry which is preliminary data.</text>
</comment>
<feature type="signal peptide" evidence="3">
    <location>
        <begin position="1"/>
        <end position="26"/>
    </location>
</feature>
<dbReference type="RefSeq" id="WP_169102034.1">
    <property type="nucleotide sequence ID" value="NZ_JABBVZ010000088.1"/>
</dbReference>
<evidence type="ECO:0000313" key="4">
    <source>
        <dbReference type="EMBL" id="NMP24161.1"/>
    </source>
</evidence>
<evidence type="ECO:0000313" key="5">
    <source>
        <dbReference type="Proteomes" id="UP000533476"/>
    </source>
</evidence>
<keyword evidence="5" id="KW-1185">Reference proteome</keyword>
<dbReference type="Proteomes" id="UP000533476">
    <property type="component" value="Unassembled WGS sequence"/>
</dbReference>
<feature type="chain" id="PRO_5031341875" description="CHRD domain-containing protein" evidence="3">
    <location>
        <begin position="27"/>
        <end position="389"/>
    </location>
</feature>
<reference evidence="4 5" key="1">
    <citation type="submission" date="2020-04" db="EMBL/GenBank/DDBJ databases">
        <authorList>
            <person name="Zhang R."/>
            <person name="Schippers A."/>
        </authorList>
    </citation>
    <scope>NUCLEOTIDE SEQUENCE [LARGE SCALE GENOMIC DNA]</scope>
    <source>
        <strain evidence="4 5">DSM 109850</strain>
    </source>
</reference>
<evidence type="ECO:0000256" key="1">
    <source>
        <dbReference type="SAM" id="MobiDB-lite"/>
    </source>
</evidence>
<keyword evidence="3" id="KW-0732">Signal</keyword>
<accession>A0A7Y0L7I1</accession>
<feature type="compositionally biased region" description="Basic residues" evidence="1">
    <location>
        <begin position="316"/>
        <end position="327"/>
    </location>
</feature>
<protein>
    <recommendedName>
        <fullName evidence="6">CHRD domain-containing protein</fullName>
    </recommendedName>
</protein>
<feature type="region of interest" description="Disordered" evidence="1">
    <location>
        <begin position="314"/>
        <end position="353"/>
    </location>
</feature>
<evidence type="ECO:0008006" key="6">
    <source>
        <dbReference type="Google" id="ProtNLM"/>
    </source>
</evidence>
<sequence length="389" mass="40525">MALNKGVVLVAASLMGPLAMAHPAWAASLGQVSPLTPCNVGTFKGGPISIDALGKVSRNSGDGSYSLKLKRAATGKYVAKGQGSLPIHQGSRVKGTNLQGTTGDVFHFNVKDYQGGKLHLFPQVHAAQPMEISPTNIFYPSEINTKPHLLQQVGLAYNVGIFQGGPVRAILPPCTAAPGNSRLNVVYHANVHEVTPAPQALLQSTSLSNAAPETLCLNLLAELRARSNLYIIIVKLPSGELQATLHERGSGTVLGRVAMPGKVMTTTLTKLVAAGTTAIQCHRLGSNMVLIKPSVKIKAASAISVHRVLQALGARRQQKPQKAHRTVAARMASGPNSGGGSRSPLSPSQAIPGATDVHAGLPFGAEMALAGGLVVMGSGLLMRARHRAR</sequence>
<dbReference type="EMBL" id="JABBVZ010000088">
    <property type="protein sequence ID" value="NMP24161.1"/>
    <property type="molecule type" value="Genomic_DNA"/>
</dbReference>
<keyword evidence="2" id="KW-0472">Membrane</keyword>